<proteinExistence type="predicted"/>
<sequence>MGMLVGQVGGRLQAVYMLTWGCLGECGKRPIEGELEK</sequence>
<gene>
    <name evidence="1" type="ORF">P186_0358</name>
</gene>
<protein>
    <submittedName>
        <fullName evidence="1">Uncharacterized protein</fullName>
    </submittedName>
</protein>
<reference evidence="1 2" key="1">
    <citation type="journal article" date="2012" name="J. Bacteriol.">
        <title>Complete genome sequence of strain 1860, a crenarchaeon of the genus pyrobaculum able to grow with various electron acceptors.</title>
        <authorList>
            <person name="Mardanov A.V."/>
            <person name="Gumerov V.M."/>
            <person name="Slobodkina G.B."/>
            <person name="Beletsky A.V."/>
            <person name="Bonch-Osmolovskaya E.A."/>
            <person name="Ravin N.V."/>
            <person name="Skryabin K.G."/>
        </authorList>
    </citation>
    <scope>NUCLEOTIDE SEQUENCE [LARGE SCALE GENOMIC DNA]</scope>
    <source>
        <strain evidence="1 2">1860</strain>
    </source>
</reference>
<dbReference type="AlphaFoldDB" id="G7VGA2"/>
<evidence type="ECO:0000313" key="2">
    <source>
        <dbReference type="Proteomes" id="UP000005867"/>
    </source>
</evidence>
<dbReference type="HOGENOM" id="CLU_3338616_0_0_2"/>
<dbReference type="KEGG" id="pyr:P186_0358"/>
<dbReference type="BioCyc" id="PSP1104324:GJSN-348-MONOMER"/>
<evidence type="ECO:0000313" key="1">
    <source>
        <dbReference type="EMBL" id="AET31813.1"/>
    </source>
</evidence>
<dbReference type="EMBL" id="CP003098">
    <property type="protein sequence ID" value="AET31813.1"/>
    <property type="molecule type" value="Genomic_DNA"/>
</dbReference>
<name>G7VGA2_9CREN</name>
<organism evidence="1 2">
    <name type="scientific">Pyrobaculum ferrireducens</name>
    <dbReference type="NCBI Taxonomy" id="1104324"/>
    <lineage>
        <taxon>Archaea</taxon>
        <taxon>Thermoproteota</taxon>
        <taxon>Thermoprotei</taxon>
        <taxon>Thermoproteales</taxon>
        <taxon>Thermoproteaceae</taxon>
        <taxon>Pyrobaculum</taxon>
    </lineage>
</organism>
<keyword evidence="2" id="KW-1185">Reference proteome</keyword>
<dbReference type="Proteomes" id="UP000005867">
    <property type="component" value="Chromosome"/>
</dbReference>
<accession>G7VGA2</accession>